<proteinExistence type="predicted"/>
<name>A0ACB9XXM5_CHAAC</name>
<organism evidence="1 2">
    <name type="scientific">Chaenocephalus aceratus</name>
    <name type="common">Blackfin icefish</name>
    <name type="synonym">Chaenichthys aceratus</name>
    <dbReference type="NCBI Taxonomy" id="36190"/>
    <lineage>
        <taxon>Eukaryota</taxon>
        <taxon>Metazoa</taxon>
        <taxon>Chordata</taxon>
        <taxon>Craniata</taxon>
        <taxon>Vertebrata</taxon>
        <taxon>Euteleostomi</taxon>
        <taxon>Actinopterygii</taxon>
        <taxon>Neopterygii</taxon>
        <taxon>Teleostei</taxon>
        <taxon>Neoteleostei</taxon>
        <taxon>Acanthomorphata</taxon>
        <taxon>Eupercaria</taxon>
        <taxon>Perciformes</taxon>
        <taxon>Notothenioidei</taxon>
        <taxon>Channichthyidae</taxon>
        <taxon>Chaenocephalus</taxon>
    </lineage>
</organism>
<accession>A0ACB9XXM5</accession>
<protein>
    <submittedName>
        <fullName evidence="1">Uncharacterized protein</fullName>
    </submittedName>
</protein>
<dbReference type="Proteomes" id="UP001057452">
    <property type="component" value="Chromosome 1"/>
</dbReference>
<evidence type="ECO:0000313" key="2">
    <source>
        <dbReference type="Proteomes" id="UP001057452"/>
    </source>
</evidence>
<reference evidence="1" key="1">
    <citation type="submission" date="2022-05" db="EMBL/GenBank/DDBJ databases">
        <title>Chromosome-level genome of Chaenocephalus aceratus.</title>
        <authorList>
            <person name="Park H."/>
        </authorList>
    </citation>
    <scope>NUCLEOTIDE SEQUENCE</scope>
    <source>
        <strain evidence="1">KU_202001</strain>
    </source>
</reference>
<gene>
    <name evidence="1" type="ORF">KUCAC02_015088</name>
</gene>
<dbReference type="EMBL" id="CM043785">
    <property type="protein sequence ID" value="KAI4832107.1"/>
    <property type="molecule type" value="Genomic_DNA"/>
</dbReference>
<keyword evidence="2" id="KW-1185">Reference proteome</keyword>
<sequence length="489" mass="54750">MRSQGVSCLLLLFIHVSAPAEARKVPGGRAQHRRVQQQPPVQRERVEGTESFPLDFTAVEGNMDNFMVQIKNLAQSLYPCSAQKLDQDMKLNFLKNDSVTCNDGSAAGYYIKESKGSKRWLLFLEGGWYCFNRQTCVSRYETMRRLMSSTKWPQTRTGTGIMSPQPEENPHWWNANMVFIPYCSSDVWSGATPKTNQSDYAFMGSLIIKEVVNELLTKGLDNAKVLLLAGSSAGGAGVLLNVDRVAEQLESLGHGGVQVRGLADSGWFLDNKQYKITACLDTISCAPTEAIKRGIRYWGGLVPESCRQAHVGQEWNCFFGYKVFPTLKSPVFVVQWLFDEAQLTLDNIQLTGQPVDEGARCVTAMFAPACLSHELITRTYWMDIHVKGTSLPRALHCWDRSLQPNNHTNSTNHNQKPKTPHTRGCPLHLIDSCPWPHCNPTCPTVRDQLTGEEMSVIQFLKHMGFDVQKMAQQQGMDARKLLGMLNNGS</sequence>
<evidence type="ECO:0000313" key="1">
    <source>
        <dbReference type="EMBL" id="KAI4832107.1"/>
    </source>
</evidence>
<comment type="caution">
    <text evidence="1">The sequence shown here is derived from an EMBL/GenBank/DDBJ whole genome shotgun (WGS) entry which is preliminary data.</text>
</comment>